<feature type="transmembrane region" description="Helical" evidence="1">
    <location>
        <begin position="156"/>
        <end position="177"/>
    </location>
</feature>
<name>A0A2S5KJD8_9PROT</name>
<dbReference type="InterPro" id="IPR007404">
    <property type="entry name" value="YdjM-like"/>
</dbReference>
<dbReference type="Pfam" id="PF04307">
    <property type="entry name" value="YdjM"/>
    <property type="match status" value="1"/>
</dbReference>
<keyword evidence="1" id="KW-0812">Transmembrane</keyword>
<dbReference type="OrthoDB" id="5295350at2"/>
<proteinExistence type="predicted"/>
<evidence type="ECO:0000313" key="3">
    <source>
        <dbReference type="Proteomes" id="UP000238196"/>
    </source>
</evidence>
<reference evidence="2 3" key="1">
    <citation type="submission" date="2018-02" db="EMBL/GenBank/DDBJ databases">
        <title>novel marine gammaproteobacteria from coastal saline agro ecosystem.</title>
        <authorList>
            <person name="Krishnan R."/>
            <person name="Ramesh Kumar N."/>
        </authorList>
    </citation>
    <scope>NUCLEOTIDE SEQUENCE [LARGE SCALE GENOMIC DNA]</scope>
    <source>
        <strain evidence="2 3">228</strain>
    </source>
</reference>
<evidence type="ECO:0000313" key="2">
    <source>
        <dbReference type="EMBL" id="PPC74745.1"/>
    </source>
</evidence>
<gene>
    <name evidence="2" type="ORF">C4K68_23740</name>
</gene>
<organism evidence="2 3">
    <name type="scientific">Proteobacteria bacterium 228</name>
    <dbReference type="NCBI Taxonomy" id="2083153"/>
    <lineage>
        <taxon>Bacteria</taxon>
        <taxon>Pseudomonadati</taxon>
        <taxon>Pseudomonadota</taxon>
    </lineage>
</organism>
<evidence type="ECO:0000256" key="1">
    <source>
        <dbReference type="SAM" id="Phobius"/>
    </source>
</evidence>
<sequence>MARFATIVRLIFVMADFKTHTAVAAAACGALSTAALSVGAATAEEALIFWLAGTLGGLLPDIDSDHSQSIQLVFSIMAAMFASSLVADQVGALPLWMLWLLGILAYLAVRYPVLAIFARFTVHRGMLHSLLANTLFAFITVALAHHYFFLSPRTSWGVGTFVFIGATIHLLLDELYSVDLSGARIKKSFGTALKITDWQYPGLTIVMALLVLVTFWISPSPAAWQSVLHQAVWQGPSHWPSLTDLHSLKAPTQPGLWEQASQHLTELLRWCRSLWS</sequence>
<dbReference type="AlphaFoldDB" id="A0A2S5KJD8"/>
<feature type="transmembrane region" description="Helical" evidence="1">
    <location>
        <begin position="198"/>
        <end position="217"/>
    </location>
</feature>
<feature type="transmembrane region" description="Helical" evidence="1">
    <location>
        <begin position="93"/>
        <end position="118"/>
    </location>
</feature>
<keyword evidence="1" id="KW-0472">Membrane</keyword>
<accession>A0A2S5KJD8</accession>
<comment type="caution">
    <text evidence="2">The sequence shown here is derived from an EMBL/GenBank/DDBJ whole genome shotgun (WGS) entry which is preliminary data.</text>
</comment>
<dbReference type="EMBL" id="PRLP01000127">
    <property type="protein sequence ID" value="PPC74745.1"/>
    <property type="molecule type" value="Genomic_DNA"/>
</dbReference>
<protein>
    <recommendedName>
        <fullName evidence="4">Metal-dependent hydrolase</fullName>
    </recommendedName>
</protein>
<dbReference type="Proteomes" id="UP000238196">
    <property type="component" value="Unassembled WGS sequence"/>
</dbReference>
<feature type="transmembrane region" description="Helical" evidence="1">
    <location>
        <begin position="130"/>
        <end position="150"/>
    </location>
</feature>
<keyword evidence="1" id="KW-1133">Transmembrane helix</keyword>
<evidence type="ECO:0008006" key="4">
    <source>
        <dbReference type="Google" id="ProtNLM"/>
    </source>
</evidence>